<dbReference type="AlphaFoldDB" id="A0A4Z0GW44"/>
<feature type="transmembrane region" description="Helical" evidence="2">
    <location>
        <begin position="244"/>
        <end position="265"/>
    </location>
</feature>
<feature type="domain" description="YdbS-like PH" evidence="3">
    <location>
        <begin position="419"/>
        <end position="482"/>
    </location>
</feature>
<dbReference type="STRING" id="192814.GCA_900166575_02685"/>
<feature type="domain" description="YdbS-like PH" evidence="3">
    <location>
        <begin position="269"/>
        <end position="348"/>
    </location>
</feature>
<accession>A0A4Z0GW44</accession>
<evidence type="ECO:0000313" key="5">
    <source>
        <dbReference type="Proteomes" id="UP000297982"/>
    </source>
</evidence>
<keyword evidence="2" id="KW-1133">Transmembrane helix</keyword>
<feature type="compositionally biased region" description="Acidic residues" evidence="1">
    <location>
        <begin position="164"/>
        <end position="173"/>
    </location>
</feature>
<feature type="transmembrane region" description="Helical" evidence="2">
    <location>
        <begin position="46"/>
        <end position="65"/>
    </location>
</feature>
<keyword evidence="2" id="KW-0472">Membrane</keyword>
<gene>
    <name evidence="4" type="ORF">E4663_17065</name>
</gene>
<protein>
    <recommendedName>
        <fullName evidence="3">YdbS-like PH domain-containing protein</fullName>
    </recommendedName>
</protein>
<dbReference type="InterPro" id="IPR014529">
    <property type="entry name" value="UCP026631"/>
</dbReference>
<dbReference type="RefSeq" id="WP_135328535.1">
    <property type="nucleotide sequence ID" value="NZ_SRJC01000007.1"/>
</dbReference>
<dbReference type="EMBL" id="SRJC01000007">
    <property type="protein sequence ID" value="TGB01190.1"/>
    <property type="molecule type" value="Genomic_DNA"/>
</dbReference>
<feature type="transmembrane region" description="Helical" evidence="2">
    <location>
        <begin position="15"/>
        <end position="34"/>
    </location>
</feature>
<dbReference type="PANTHER" id="PTHR34473:SF2">
    <property type="entry name" value="UPF0699 TRANSMEMBRANE PROTEIN YDBT"/>
    <property type="match status" value="1"/>
</dbReference>
<evidence type="ECO:0000256" key="1">
    <source>
        <dbReference type="SAM" id="MobiDB-lite"/>
    </source>
</evidence>
<name>A0A4Z0GW44_9BACI</name>
<dbReference type="Pfam" id="PF03703">
    <property type="entry name" value="bPH_2"/>
    <property type="match status" value="3"/>
</dbReference>
<feature type="transmembrane region" description="Helical" evidence="2">
    <location>
        <begin position="199"/>
        <end position="217"/>
    </location>
</feature>
<feature type="domain" description="YdbS-like PH" evidence="3">
    <location>
        <begin position="63"/>
        <end position="138"/>
    </location>
</feature>
<sequence length="511" mass="59319">MNEQRYHPLWMLHELWNVLREIVSFILFYFVVIRNSDLWLFTYGKYFVLVYFAVRLIAIPVQWYISTYQVSSHAITVRRKGLGEQKQTVPFSKVQHVHRKKKLFHKWTGTTSMKLEVASQEDKTIDFKVLKLEDADWLEGLLVHLPAAPDESENEVEETKAEEEISPDEEVEPEASYIEEIEESRHVHFTPSMHHIKKATFSSFSFLAVVPVFGSLLSKFEKGTGQTIVFSDFLNSYGDTWWKLSLWGIAAVLACLVGGFIWTYIRYSRYEISSDSEGIYMKKGFFEETSFSISKKQVQAVEFRQTFIKRLLSLTEVKLISAGGEEEGEEVNKLYPFLTVQEAERLVQELLPDYKVSNQMHRLPRRALILRLLTPSWVWIIATPLLYFFAPYGLSEYWAWLSGVLLLLVITSRVLDVRYSEYTINGSIFQVKKGGFHTKCLLVKRNKIEEMEKSANIFQKWVGLASLSTTIRATPVQVVKVDDLPSHWTHSFEGWYLQRGEEVERLPADSA</sequence>
<keyword evidence="5" id="KW-1185">Reference proteome</keyword>
<dbReference type="PANTHER" id="PTHR34473">
    <property type="entry name" value="UPF0699 TRANSMEMBRANE PROTEIN YDBS"/>
    <property type="match status" value="1"/>
</dbReference>
<dbReference type="InterPro" id="IPR005182">
    <property type="entry name" value="YdbS-like_PH"/>
</dbReference>
<keyword evidence="2" id="KW-0812">Transmembrane</keyword>
<feature type="transmembrane region" description="Helical" evidence="2">
    <location>
        <begin position="397"/>
        <end position="415"/>
    </location>
</feature>
<dbReference type="PIRSF" id="PIRSF026631">
    <property type="entry name" value="UCP026631"/>
    <property type="match status" value="1"/>
</dbReference>
<reference evidence="4 5" key="1">
    <citation type="journal article" date="2003" name="Int. J. Syst. Evol. Microbiol.">
        <title>Halobacillus salinus sp. nov., isolated from a salt lake on the coast of the East Sea in Korea.</title>
        <authorList>
            <person name="Yoon J.H."/>
            <person name="Kang K.H."/>
            <person name="Park Y.H."/>
        </authorList>
    </citation>
    <scope>NUCLEOTIDE SEQUENCE [LARGE SCALE GENOMIC DNA]</scope>
    <source>
        <strain evidence="4 5">HSL-3</strain>
    </source>
</reference>
<feature type="region of interest" description="Disordered" evidence="1">
    <location>
        <begin position="149"/>
        <end position="173"/>
    </location>
</feature>
<comment type="caution">
    <text evidence="4">The sequence shown here is derived from an EMBL/GenBank/DDBJ whole genome shotgun (WGS) entry which is preliminary data.</text>
</comment>
<evidence type="ECO:0000256" key="2">
    <source>
        <dbReference type="SAM" id="Phobius"/>
    </source>
</evidence>
<evidence type="ECO:0000313" key="4">
    <source>
        <dbReference type="EMBL" id="TGB01190.1"/>
    </source>
</evidence>
<organism evidence="4 5">
    <name type="scientific">Halobacillus salinus</name>
    <dbReference type="NCBI Taxonomy" id="192814"/>
    <lineage>
        <taxon>Bacteria</taxon>
        <taxon>Bacillati</taxon>
        <taxon>Bacillota</taxon>
        <taxon>Bacilli</taxon>
        <taxon>Bacillales</taxon>
        <taxon>Bacillaceae</taxon>
        <taxon>Halobacillus</taxon>
    </lineage>
</organism>
<evidence type="ECO:0000259" key="3">
    <source>
        <dbReference type="Pfam" id="PF03703"/>
    </source>
</evidence>
<proteinExistence type="predicted"/>
<feature type="transmembrane region" description="Helical" evidence="2">
    <location>
        <begin position="368"/>
        <end position="391"/>
    </location>
</feature>
<dbReference type="Proteomes" id="UP000297982">
    <property type="component" value="Unassembled WGS sequence"/>
</dbReference>